<accession>A0A6A4VX86</accession>
<comment type="caution">
    <text evidence="1">The sequence shown here is derived from an EMBL/GenBank/DDBJ whole genome shotgun (WGS) entry which is preliminary data.</text>
</comment>
<dbReference type="AlphaFoldDB" id="A0A6A4VX86"/>
<proteinExistence type="predicted"/>
<protein>
    <submittedName>
        <fullName evidence="1">Uncharacterized protein</fullName>
    </submittedName>
</protein>
<name>A0A6A4VX86_AMPAM</name>
<keyword evidence="2" id="KW-1185">Reference proteome</keyword>
<sequence>MQTIIDGIDVFRDAVPKAQVLVAAFVSLTRLLDSRMPFLKDGMRPLLPPPGPQTPEEREEEMKVFYLEASIIIEMYLIYAEALHPAISELLAFDATVYVEVACDLYDERLSL</sequence>
<evidence type="ECO:0000313" key="2">
    <source>
        <dbReference type="Proteomes" id="UP000440578"/>
    </source>
</evidence>
<reference evidence="1 2" key="1">
    <citation type="submission" date="2019-07" db="EMBL/GenBank/DDBJ databases">
        <title>Draft genome assembly of a fouling barnacle, Amphibalanus amphitrite (Darwin, 1854): The first reference genome for Thecostraca.</title>
        <authorList>
            <person name="Kim W."/>
        </authorList>
    </citation>
    <scope>NUCLEOTIDE SEQUENCE [LARGE SCALE GENOMIC DNA]</scope>
    <source>
        <strain evidence="1">SNU_AA5</strain>
        <tissue evidence="1">Soma without cirri and trophi</tissue>
    </source>
</reference>
<dbReference type="EMBL" id="VIIS01001684">
    <property type="protein sequence ID" value="KAF0294498.1"/>
    <property type="molecule type" value="Genomic_DNA"/>
</dbReference>
<evidence type="ECO:0000313" key="1">
    <source>
        <dbReference type="EMBL" id="KAF0294498.1"/>
    </source>
</evidence>
<gene>
    <name evidence="1" type="ORF">FJT64_007861</name>
</gene>
<organism evidence="1 2">
    <name type="scientific">Amphibalanus amphitrite</name>
    <name type="common">Striped barnacle</name>
    <name type="synonym">Balanus amphitrite</name>
    <dbReference type="NCBI Taxonomy" id="1232801"/>
    <lineage>
        <taxon>Eukaryota</taxon>
        <taxon>Metazoa</taxon>
        <taxon>Ecdysozoa</taxon>
        <taxon>Arthropoda</taxon>
        <taxon>Crustacea</taxon>
        <taxon>Multicrustacea</taxon>
        <taxon>Cirripedia</taxon>
        <taxon>Thoracica</taxon>
        <taxon>Thoracicalcarea</taxon>
        <taxon>Balanomorpha</taxon>
        <taxon>Balanoidea</taxon>
        <taxon>Balanidae</taxon>
        <taxon>Amphibalaninae</taxon>
        <taxon>Amphibalanus</taxon>
    </lineage>
</organism>
<dbReference type="Proteomes" id="UP000440578">
    <property type="component" value="Unassembled WGS sequence"/>
</dbReference>